<gene>
    <name evidence="4" type="ORF">UX22_C0003G0019</name>
</gene>
<evidence type="ECO:0000313" key="4">
    <source>
        <dbReference type="EMBL" id="KKU15794.1"/>
    </source>
</evidence>
<evidence type="ECO:0000313" key="5">
    <source>
        <dbReference type="Proteomes" id="UP000034727"/>
    </source>
</evidence>
<comment type="similarity">
    <text evidence="1 3">Belongs to the short-chain dehydrogenases/reductases (SDR) family.</text>
</comment>
<evidence type="ECO:0000256" key="1">
    <source>
        <dbReference type="ARBA" id="ARBA00006484"/>
    </source>
</evidence>
<dbReference type="PRINTS" id="PR00080">
    <property type="entry name" value="SDRFAMILY"/>
</dbReference>
<dbReference type="GO" id="GO:0016491">
    <property type="term" value="F:oxidoreductase activity"/>
    <property type="evidence" value="ECO:0007669"/>
    <property type="project" value="UniProtKB-KW"/>
</dbReference>
<accession>A0A0G1N5G7</accession>
<comment type="caution">
    <text evidence="4">The sequence shown here is derived from an EMBL/GenBank/DDBJ whole genome shotgun (WGS) entry which is preliminary data.</text>
</comment>
<keyword evidence="2" id="KW-0560">Oxidoreductase</keyword>
<dbReference type="PANTHER" id="PTHR43639">
    <property type="entry name" value="OXIDOREDUCTASE, SHORT-CHAIN DEHYDROGENASE/REDUCTASE FAMILY (AFU_ORTHOLOGUE AFUA_5G02870)"/>
    <property type="match status" value="1"/>
</dbReference>
<evidence type="ECO:0000256" key="2">
    <source>
        <dbReference type="ARBA" id="ARBA00023002"/>
    </source>
</evidence>
<dbReference type="Proteomes" id="UP000034727">
    <property type="component" value="Unassembled WGS sequence"/>
</dbReference>
<name>A0A0G1N5G7_9BACT</name>
<organism evidence="4 5">
    <name type="scientific">Candidatus Jorgensenbacteria bacterium GW2011_GWA2_45_9</name>
    <dbReference type="NCBI Taxonomy" id="1618663"/>
    <lineage>
        <taxon>Bacteria</taxon>
        <taxon>Candidatus Joergenseniibacteriota</taxon>
    </lineage>
</organism>
<protein>
    <submittedName>
        <fullName evidence="4">3-oxoacyl-ACP reductase</fullName>
    </submittedName>
</protein>
<dbReference type="SUPFAM" id="SSF51735">
    <property type="entry name" value="NAD(P)-binding Rossmann-fold domains"/>
    <property type="match status" value="1"/>
</dbReference>
<dbReference type="EMBL" id="LCLJ01000003">
    <property type="protein sequence ID" value="KKU15794.1"/>
    <property type="molecule type" value="Genomic_DNA"/>
</dbReference>
<dbReference type="AlphaFoldDB" id="A0A0G1N5G7"/>
<dbReference type="PRINTS" id="PR00081">
    <property type="entry name" value="GDHRDH"/>
</dbReference>
<reference evidence="4 5" key="1">
    <citation type="journal article" date="2015" name="Nature">
        <title>rRNA introns, odd ribosomes, and small enigmatic genomes across a large radiation of phyla.</title>
        <authorList>
            <person name="Brown C.T."/>
            <person name="Hug L.A."/>
            <person name="Thomas B.C."/>
            <person name="Sharon I."/>
            <person name="Castelle C.J."/>
            <person name="Singh A."/>
            <person name="Wilkins M.J."/>
            <person name="Williams K.H."/>
            <person name="Banfield J.F."/>
        </authorList>
    </citation>
    <scope>NUCLEOTIDE SEQUENCE [LARGE SCALE GENOMIC DNA]</scope>
</reference>
<dbReference type="CDD" id="cd05233">
    <property type="entry name" value="SDR_c"/>
    <property type="match status" value="1"/>
</dbReference>
<dbReference type="Gene3D" id="3.40.50.720">
    <property type="entry name" value="NAD(P)-binding Rossmann-like Domain"/>
    <property type="match status" value="1"/>
</dbReference>
<proteinExistence type="inferred from homology"/>
<dbReference type="PANTHER" id="PTHR43639:SF1">
    <property type="entry name" value="SHORT-CHAIN DEHYDROGENASE_REDUCTASE FAMILY PROTEIN"/>
    <property type="match status" value="1"/>
</dbReference>
<dbReference type="FunFam" id="3.40.50.720:FF:000084">
    <property type="entry name" value="Short-chain dehydrogenase reductase"/>
    <property type="match status" value="1"/>
</dbReference>
<sequence>MDKLKGKVVLVTGASKGIGKATAISFAREGYRVVINFKSDQKAAKAALKECDRLSEGNILAKADVSKEREVVKMFSEIKKRFRRLDVLVNNAGVFDGSDNPINIKTFENIFRNNFISCVIVTKHALPLMKTGKIVNVSSIHGRLGYGRPSAIAYSASKAAIESYTKNLAKALAPRILVNAVAPGRVATPMWGNPGVAEQKKLGEAHLIKRMIQPDEIAEGIIFLVKNDAVCGEILTIDGGMSLVTLG</sequence>
<dbReference type="InterPro" id="IPR002347">
    <property type="entry name" value="SDR_fam"/>
</dbReference>
<dbReference type="Pfam" id="PF00106">
    <property type="entry name" value="adh_short"/>
    <property type="match status" value="1"/>
</dbReference>
<evidence type="ECO:0000256" key="3">
    <source>
        <dbReference type="RuleBase" id="RU000363"/>
    </source>
</evidence>
<dbReference type="InterPro" id="IPR036291">
    <property type="entry name" value="NAD(P)-bd_dom_sf"/>
</dbReference>